<evidence type="ECO:0000313" key="3">
    <source>
        <dbReference type="EMBL" id="KAF2180605.1"/>
    </source>
</evidence>
<dbReference type="EMBL" id="ML994657">
    <property type="protein sequence ID" value="KAF2180605.1"/>
    <property type="molecule type" value="Genomic_DNA"/>
</dbReference>
<gene>
    <name evidence="3" type="ORF">K469DRAFT_591806</name>
</gene>
<dbReference type="Pfam" id="PF25809">
    <property type="entry name" value="STEEP1"/>
    <property type="match status" value="1"/>
</dbReference>
<comment type="similarity">
    <text evidence="1">Belongs to the STEEP1 family.</text>
</comment>
<dbReference type="InterPro" id="IPR029704">
    <property type="entry name" value="STEEP-like"/>
</dbReference>
<dbReference type="GO" id="GO:0005737">
    <property type="term" value="C:cytoplasm"/>
    <property type="evidence" value="ECO:0007669"/>
    <property type="project" value="GOC"/>
</dbReference>
<dbReference type="GO" id="GO:0090158">
    <property type="term" value="P:endoplasmic reticulum membrane organization"/>
    <property type="evidence" value="ECO:0007669"/>
    <property type="project" value="TreeGrafter"/>
</dbReference>
<dbReference type="OrthoDB" id="418131at2759"/>
<dbReference type="GO" id="GO:0006888">
    <property type="term" value="P:endoplasmic reticulum to Golgi vesicle-mediated transport"/>
    <property type="evidence" value="ECO:0007669"/>
    <property type="project" value="TreeGrafter"/>
</dbReference>
<dbReference type="AlphaFoldDB" id="A0A6A6DNK4"/>
<proteinExistence type="inferred from homology"/>
<dbReference type="PANTHER" id="PTHR46355">
    <property type="entry name" value="UPF0428 PROTEIN CXORF56"/>
    <property type="match status" value="1"/>
</dbReference>
<dbReference type="InterPro" id="IPR057965">
    <property type="entry name" value="STEEP1_dom"/>
</dbReference>
<feature type="non-terminal residue" evidence="3">
    <location>
        <position position="1"/>
    </location>
</feature>
<evidence type="ECO:0000256" key="1">
    <source>
        <dbReference type="ARBA" id="ARBA00024205"/>
    </source>
</evidence>
<keyword evidence="4" id="KW-1185">Reference proteome</keyword>
<feature type="domain" description="STEEP1" evidence="2">
    <location>
        <begin position="11"/>
        <end position="143"/>
    </location>
</feature>
<evidence type="ECO:0000313" key="4">
    <source>
        <dbReference type="Proteomes" id="UP000800200"/>
    </source>
</evidence>
<dbReference type="Proteomes" id="UP000800200">
    <property type="component" value="Unassembled WGS sequence"/>
</dbReference>
<organism evidence="3 4">
    <name type="scientific">Zopfia rhizophila CBS 207.26</name>
    <dbReference type="NCBI Taxonomy" id="1314779"/>
    <lineage>
        <taxon>Eukaryota</taxon>
        <taxon>Fungi</taxon>
        <taxon>Dikarya</taxon>
        <taxon>Ascomycota</taxon>
        <taxon>Pezizomycotina</taxon>
        <taxon>Dothideomycetes</taxon>
        <taxon>Dothideomycetes incertae sedis</taxon>
        <taxon>Zopfiaceae</taxon>
        <taxon>Zopfia</taxon>
    </lineage>
</organism>
<protein>
    <recommendedName>
        <fullName evidence="2">STEEP1 domain-containing protein</fullName>
    </recommendedName>
</protein>
<evidence type="ECO:0000259" key="2">
    <source>
        <dbReference type="Pfam" id="PF25809"/>
    </source>
</evidence>
<accession>A0A6A6DNK4</accession>
<dbReference type="PANTHER" id="PTHR46355:SF1">
    <property type="entry name" value="STING ER EXIT PROTEIN"/>
    <property type="match status" value="1"/>
</dbReference>
<name>A0A6A6DNK4_9PEZI</name>
<reference evidence="3" key="1">
    <citation type="journal article" date="2020" name="Stud. Mycol.">
        <title>101 Dothideomycetes genomes: a test case for predicting lifestyles and emergence of pathogens.</title>
        <authorList>
            <person name="Haridas S."/>
            <person name="Albert R."/>
            <person name="Binder M."/>
            <person name="Bloem J."/>
            <person name="Labutti K."/>
            <person name="Salamov A."/>
            <person name="Andreopoulos B."/>
            <person name="Baker S."/>
            <person name="Barry K."/>
            <person name="Bills G."/>
            <person name="Bluhm B."/>
            <person name="Cannon C."/>
            <person name="Castanera R."/>
            <person name="Culley D."/>
            <person name="Daum C."/>
            <person name="Ezra D."/>
            <person name="Gonzalez J."/>
            <person name="Henrissat B."/>
            <person name="Kuo A."/>
            <person name="Liang C."/>
            <person name="Lipzen A."/>
            <person name="Lutzoni F."/>
            <person name="Magnuson J."/>
            <person name="Mondo S."/>
            <person name="Nolan M."/>
            <person name="Ohm R."/>
            <person name="Pangilinan J."/>
            <person name="Park H.-J."/>
            <person name="Ramirez L."/>
            <person name="Alfaro M."/>
            <person name="Sun H."/>
            <person name="Tritt A."/>
            <person name="Yoshinaga Y."/>
            <person name="Zwiers L.-H."/>
            <person name="Turgeon B."/>
            <person name="Goodwin S."/>
            <person name="Spatafora J."/>
            <person name="Crous P."/>
            <person name="Grigoriev I."/>
        </authorList>
    </citation>
    <scope>NUCLEOTIDE SEQUENCE</scope>
    <source>
        <strain evidence="3">CBS 207.26</strain>
    </source>
</reference>
<sequence length="160" mass="17770">TMEEKISLAASQTIHTYHCLCTHLLIATTTPLPSLPTRQNNTLDKAYIMPLPPPPSSNSTPSSDSQHFGMLLSTTADKKPEIIRSDSGFEKRYMQRCGRCSLVVGYQLDWQQFAGEAGRREGRREDVVYLVPGGFMTTQDMVKGKNMEGEIRFAGVTTVV</sequence>